<gene>
    <name evidence="2" type="ORF">F2Q70_00002651</name>
</gene>
<sequence length="325" mass="36745">MSTADPPGSDPPPTGEGLSQGEAQGSEQEIRSDQEILVSSQISTKVLENVGEKAIQEISNLEVQNGGSIQSPKDQVGGSKGSWIDAVQGQKILRKYDVENNKEEEIERIEVKEIESGDKGGGVLHVEIQAEDNQASIKETSQDIESEKEKEWLDVSPGKSSRPSSPLKFGQVSILTKSRFEVLSPTEEEQEEEENLEQTEEEHEVVQEEDNLTRKMLPRESKVDREIMALKNKGRGEVYKWDRVLRIVEKGLHKWSSTVLLRYCFQAVAYALWHERNVRRVGEASQPATCLIARLDKLIRNRISSLRRRVGGKYEKMMEAWFNRG</sequence>
<evidence type="ECO:0000256" key="1">
    <source>
        <dbReference type="SAM" id="MobiDB-lite"/>
    </source>
</evidence>
<protein>
    <submittedName>
        <fullName evidence="2">Uncharacterized protein</fullName>
    </submittedName>
</protein>
<dbReference type="AlphaFoldDB" id="A0A8S9J0Q4"/>
<feature type="region of interest" description="Disordered" evidence="1">
    <location>
        <begin position="1"/>
        <end position="33"/>
    </location>
</feature>
<evidence type="ECO:0000313" key="2">
    <source>
        <dbReference type="EMBL" id="KAF2574687.1"/>
    </source>
</evidence>
<feature type="compositionally biased region" description="Acidic residues" evidence="1">
    <location>
        <begin position="186"/>
        <end position="210"/>
    </location>
</feature>
<name>A0A8S9J0Q4_BRACR</name>
<feature type="region of interest" description="Disordered" evidence="1">
    <location>
        <begin position="127"/>
        <end position="168"/>
    </location>
</feature>
<comment type="caution">
    <text evidence="2">The sequence shown here is derived from an EMBL/GenBank/DDBJ whole genome shotgun (WGS) entry which is preliminary data.</text>
</comment>
<dbReference type="EMBL" id="QGKY02001015">
    <property type="protein sequence ID" value="KAF2574687.1"/>
    <property type="molecule type" value="Genomic_DNA"/>
</dbReference>
<feature type="region of interest" description="Disordered" evidence="1">
    <location>
        <begin position="182"/>
        <end position="211"/>
    </location>
</feature>
<proteinExistence type="predicted"/>
<accession>A0A8S9J0Q4</accession>
<reference evidence="2" key="1">
    <citation type="submission" date="2019-12" db="EMBL/GenBank/DDBJ databases">
        <title>Genome sequencing and annotation of Brassica cretica.</title>
        <authorList>
            <person name="Studholme D.J."/>
            <person name="Sarris P.F."/>
        </authorList>
    </citation>
    <scope>NUCLEOTIDE SEQUENCE</scope>
    <source>
        <strain evidence="2">PFS-102/07</strain>
        <tissue evidence="2">Leaf</tissue>
    </source>
</reference>
<organism evidence="2">
    <name type="scientific">Brassica cretica</name>
    <name type="common">Mustard</name>
    <dbReference type="NCBI Taxonomy" id="69181"/>
    <lineage>
        <taxon>Eukaryota</taxon>
        <taxon>Viridiplantae</taxon>
        <taxon>Streptophyta</taxon>
        <taxon>Embryophyta</taxon>
        <taxon>Tracheophyta</taxon>
        <taxon>Spermatophyta</taxon>
        <taxon>Magnoliopsida</taxon>
        <taxon>eudicotyledons</taxon>
        <taxon>Gunneridae</taxon>
        <taxon>Pentapetalae</taxon>
        <taxon>rosids</taxon>
        <taxon>malvids</taxon>
        <taxon>Brassicales</taxon>
        <taxon>Brassicaceae</taxon>
        <taxon>Brassiceae</taxon>
        <taxon>Brassica</taxon>
    </lineage>
</organism>